<dbReference type="AlphaFoldDB" id="A0A2H3J5C3"/>
<evidence type="ECO:0000313" key="9">
    <source>
        <dbReference type="Proteomes" id="UP000218811"/>
    </source>
</evidence>
<accession>A0A2H3J5C3</accession>
<evidence type="ECO:0000256" key="3">
    <source>
        <dbReference type="ARBA" id="ARBA00022692"/>
    </source>
</evidence>
<dbReference type="GO" id="GO:0012505">
    <property type="term" value="C:endomembrane system"/>
    <property type="evidence" value="ECO:0007669"/>
    <property type="project" value="UniProtKB-SubCell"/>
</dbReference>
<evidence type="ECO:0000256" key="6">
    <source>
        <dbReference type="SAM" id="MobiDB-lite"/>
    </source>
</evidence>
<dbReference type="EMBL" id="KB467931">
    <property type="protein sequence ID" value="PCH37442.1"/>
    <property type="molecule type" value="Genomic_DNA"/>
</dbReference>
<dbReference type="InterPro" id="IPR008217">
    <property type="entry name" value="Ccc1_fam"/>
</dbReference>
<name>A0A2H3J5C3_WOLCO</name>
<dbReference type="OMA" id="MNFHHTL"/>
<proteinExistence type="inferred from homology"/>
<feature type="transmembrane region" description="Helical" evidence="7">
    <location>
        <begin position="101"/>
        <end position="124"/>
    </location>
</feature>
<evidence type="ECO:0000256" key="7">
    <source>
        <dbReference type="SAM" id="Phobius"/>
    </source>
</evidence>
<comment type="similarity">
    <text evidence="2">Belongs to the CCC1 family.</text>
</comment>
<keyword evidence="9" id="KW-1185">Reference proteome</keyword>
<protein>
    <submittedName>
        <fullName evidence="8">DUF125-domain-containing protein</fullName>
    </submittedName>
</protein>
<dbReference type="Pfam" id="PF01988">
    <property type="entry name" value="VIT1"/>
    <property type="match status" value="1"/>
</dbReference>
<dbReference type="OrthoDB" id="73465at2759"/>
<gene>
    <name evidence="8" type="ORF">WOLCODRAFT_167495</name>
</gene>
<evidence type="ECO:0000256" key="4">
    <source>
        <dbReference type="ARBA" id="ARBA00022989"/>
    </source>
</evidence>
<evidence type="ECO:0000313" key="8">
    <source>
        <dbReference type="EMBL" id="PCH37442.1"/>
    </source>
</evidence>
<evidence type="ECO:0000256" key="5">
    <source>
        <dbReference type="ARBA" id="ARBA00023136"/>
    </source>
</evidence>
<sequence>MSSQPYAPAVPLPSRQNGDTGSKPPVWSINHTTGDEVPPAAKCDRHDTGREGVCCKELIGDDERTLVDPDVVRDVVIGLSDGLTVPFALTAGLSSLGESKLVILGGVAELIAGALSMGIGGFLASQAERDHYRFLRKQTRARVLRSCEGEMEREVFAVLGPVGVDEKTSRGVAQCLMNVEVGSAGEGPSGIASGSDTASRTSVSVADSESGLRWSKDVGLSAFLLKFGEGMEEVPTRRLYISALTIGMGYFFGGLIPLLPYFFEPVAHIALIYSCIVTGIILLVFGAVKARVTGAAGQGVGGYVWGAVSTLLVGGAAAAAAYGLVAVLET</sequence>
<dbReference type="PANTHER" id="PTHR31851">
    <property type="entry name" value="FE(2+)/MN(2+) TRANSPORTER PCL1"/>
    <property type="match status" value="1"/>
</dbReference>
<dbReference type="Proteomes" id="UP000218811">
    <property type="component" value="Unassembled WGS sequence"/>
</dbReference>
<evidence type="ECO:0000256" key="1">
    <source>
        <dbReference type="ARBA" id="ARBA00004127"/>
    </source>
</evidence>
<keyword evidence="4 7" id="KW-1133">Transmembrane helix</keyword>
<evidence type="ECO:0000256" key="2">
    <source>
        <dbReference type="ARBA" id="ARBA00007049"/>
    </source>
</evidence>
<feature type="transmembrane region" description="Helical" evidence="7">
    <location>
        <begin position="269"/>
        <end position="288"/>
    </location>
</feature>
<dbReference type="STRING" id="742152.A0A2H3J5C3"/>
<feature type="region of interest" description="Disordered" evidence="6">
    <location>
        <begin position="1"/>
        <end position="46"/>
    </location>
</feature>
<feature type="transmembrane region" description="Helical" evidence="7">
    <location>
        <begin position="300"/>
        <end position="325"/>
    </location>
</feature>
<keyword evidence="5 7" id="KW-0472">Membrane</keyword>
<dbReference type="GO" id="GO:0030026">
    <property type="term" value="P:intracellular manganese ion homeostasis"/>
    <property type="evidence" value="ECO:0007669"/>
    <property type="project" value="InterPro"/>
</dbReference>
<dbReference type="GO" id="GO:0005384">
    <property type="term" value="F:manganese ion transmembrane transporter activity"/>
    <property type="evidence" value="ECO:0007669"/>
    <property type="project" value="InterPro"/>
</dbReference>
<reference evidence="8 9" key="1">
    <citation type="journal article" date="2012" name="Science">
        <title>The Paleozoic origin of enzymatic lignin decomposition reconstructed from 31 fungal genomes.</title>
        <authorList>
            <person name="Floudas D."/>
            <person name="Binder M."/>
            <person name="Riley R."/>
            <person name="Barry K."/>
            <person name="Blanchette R.A."/>
            <person name="Henrissat B."/>
            <person name="Martinez A.T."/>
            <person name="Otillar R."/>
            <person name="Spatafora J.W."/>
            <person name="Yadav J.S."/>
            <person name="Aerts A."/>
            <person name="Benoit I."/>
            <person name="Boyd A."/>
            <person name="Carlson A."/>
            <person name="Copeland A."/>
            <person name="Coutinho P.M."/>
            <person name="de Vries R.P."/>
            <person name="Ferreira P."/>
            <person name="Findley K."/>
            <person name="Foster B."/>
            <person name="Gaskell J."/>
            <person name="Glotzer D."/>
            <person name="Gorecki P."/>
            <person name="Heitman J."/>
            <person name="Hesse C."/>
            <person name="Hori C."/>
            <person name="Igarashi K."/>
            <person name="Jurgens J.A."/>
            <person name="Kallen N."/>
            <person name="Kersten P."/>
            <person name="Kohler A."/>
            <person name="Kuees U."/>
            <person name="Kumar T.K.A."/>
            <person name="Kuo A."/>
            <person name="LaButti K."/>
            <person name="Larrondo L.F."/>
            <person name="Lindquist E."/>
            <person name="Ling A."/>
            <person name="Lombard V."/>
            <person name="Lucas S."/>
            <person name="Lundell T."/>
            <person name="Martin R."/>
            <person name="McLaughlin D.J."/>
            <person name="Morgenstern I."/>
            <person name="Morin E."/>
            <person name="Murat C."/>
            <person name="Nagy L.G."/>
            <person name="Nolan M."/>
            <person name="Ohm R.A."/>
            <person name="Patyshakuliyeva A."/>
            <person name="Rokas A."/>
            <person name="Ruiz-Duenas F.J."/>
            <person name="Sabat G."/>
            <person name="Salamov A."/>
            <person name="Samejima M."/>
            <person name="Schmutz J."/>
            <person name="Slot J.C."/>
            <person name="St John F."/>
            <person name="Stenlid J."/>
            <person name="Sun H."/>
            <person name="Sun S."/>
            <person name="Syed K."/>
            <person name="Tsang A."/>
            <person name="Wiebenga A."/>
            <person name="Young D."/>
            <person name="Pisabarro A."/>
            <person name="Eastwood D.C."/>
            <person name="Martin F."/>
            <person name="Cullen D."/>
            <person name="Grigoriev I.V."/>
            <person name="Hibbett D.S."/>
        </authorList>
    </citation>
    <scope>NUCLEOTIDE SEQUENCE [LARGE SCALE GENOMIC DNA]</scope>
    <source>
        <strain evidence="8 9">MD-104</strain>
    </source>
</reference>
<organism evidence="8 9">
    <name type="scientific">Wolfiporia cocos (strain MD-104)</name>
    <name type="common">Brown rot fungus</name>
    <dbReference type="NCBI Taxonomy" id="742152"/>
    <lineage>
        <taxon>Eukaryota</taxon>
        <taxon>Fungi</taxon>
        <taxon>Dikarya</taxon>
        <taxon>Basidiomycota</taxon>
        <taxon>Agaricomycotina</taxon>
        <taxon>Agaricomycetes</taxon>
        <taxon>Polyporales</taxon>
        <taxon>Phaeolaceae</taxon>
        <taxon>Wolfiporia</taxon>
    </lineage>
</organism>
<comment type="subcellular location">
    <subcellularLocation>
        <location evidence="1">Endomembrane system</location>
        <topology evidence="1">Multi-pass membrane protein</topology>
    </subcellularLocation>
</comment>
<keyword evidence="3 7" id="KW-0812">Transmembrane</keyword>
<feature type="transmembrane region" description="Helical" evidence="7">
    <location>
        <begin position="239"/>
        <end position="263"/>
    </location>
</feature>